<dbReference type="EMBL" id="MLJW01000494">
    <property type="protein sequence ID" value="OIQ86207.1"/>
    <property type="molecule type" value="Genomic_DNA"/>
</dbReference>
<accession>A0A1J5R2C9</accession>
<sequence>MLSGRDLVGGGIWFGITRQGRFAALTNVREPRPTPPGAPSRGALALDFLLTDATAPAFADAVLARGARYAGFNLLLGDLRAGALVWVSNRAPRWCVVEPGVHALSNAALDTPWPKAVRLGQALREASALAPAQQFAPLHRALADPRRAPPAELPATGVAPELEAALSAAFIRLPDYGTRSSTVLRADARSVWLHERPHGAAAASSGGHYTFDWA</sequence>
<dbReference type="AlphaFoldDB" id="A0A1J5R2C9"/>
<evidence type="ECO:0000313" key="1">
    <source>
        <dbReference type="EMBL" id="OIQ86207.1"/>
    </source>
</evidence>
<name>A0A1J5R2C9_9ZZZZ</name>
<dbReference type="PANTHER" id="PTHR17985:SF8">
    <property type="entry name" value="TRANSPORT AND GOLGI ORGANIZATION PROTEIN 2 HOMOLOG"/>
    <property type="match status" value="1"/>
</dbReference>
<gene>
    <name evidence="1" type="ORF">GALL_319580</name>
</gene>
<organism evidence="1">
    <name type="scientific">mine drainage metagenome</name>
    <dbReference type="NCBI Taxonomy" id="410659"/>
    <lineage>
        <taxon>unclassified sequences</taxon>
        <taxon>metagenomes</taxon>
        <taxon>ecological metagenomes</taxon>
    </lineage>
</organism>
<dbReference type="InterPro" id="IPR008551">
    <property type="entry name" value="TANGO2"/>
</dbReference>
<dbReference type="PANTHER" id="PTHR17985">
    <property type="entry name" value="SER/THR-RICH PROTEIN T10 IN DGCR REGION"/>
    <property type="match status" value="1"/>
</dbReference>
<comment type="caution">
    <text evidence="1">The sequence shown here is derived from an EMBL/GenBank/DDBJ whole genome shotgun (WGS) entry which is preliminary data.</text>
</comment>
<evidence type="ECO:0008006" key="2">
    <source>
        <dbReference type="Google" id="ProtNLM"/>
    </source>
</evidence>
<protein>
    <recommendedName>
        <fullName evidence="2">NRDE family protein</fullName>
    </recommendedName>
</protein>
<dbReference type="Pfam" id="PF05742">
    <property type="entry name" value="TANGO2"/>
    <property type="match status" value="1"/>
</dbReference>
<reference evidence="1" key="1">
    <citation type="submission" date="2016-10" db="EMBL/GenBank/DDBJ databases">
        <title>Sequence of Gallionella enrichment culture.</title>
        <authorList>
            <person name="Poehlein A."/>
            <person name="Muehling M."/>
            <person name="Daniel R."/>
        </authorList>
    </citation>
    <scope>NUCLEOTIDE SEQUENCE</scope>
</reference>
<proteinExistence type="predicted"/>